<organism evidence="4 5">
    <name type="scientific">Fusarium oxysporum</name>
    <name type="common">Fusarium vascular wilt</name>
    <dbReference type="NCBI Taxonomy" id="5507"/>
    <lineage>
        <taxon>Eukaryota</taxon>
        <taxon>Fungi</taxon>
        <taxon>Dikarya</taxon>
        <taxon>Ascomycota</taxon>
        <taxon>Pezizomycotina</taxon>
        <taxon>Sordariomycetes</taxon>
        <taxon>Hypocreomycetidae</taxon>
        <taxon>Hypocreales</taxon>
        <taxon>Nectriaceae</taxon>
        <taxon>Fusarium</taxon>
        <taxon>Fusarium oxysporum species complex</taxon>
    </lineage>
</organism>
<dbReference type="VEuPathDB" id="FungiDB:FOMG_08666"/>
<dbReference type="Pfam" id="PF00106">
    <property type="entry name" value="adh_short"/>
    <property type="match status" value="1"/>
</dbReference>
<dbReference type="InterPro" id="IPR002347">
    <property type="entry name" value="SDR_fam"/>
</dbReference>
<gene>
    <name evidence="4" type="ORF">BFJ68_g8096</name>
</gene>
<dbReference type="PANTHER" id="PTHR24320">
    <property type="entry name" value="RETINOL DEHYDROGENASE"/>
    <property type="match status" value="1"/>
</dbReference>
<protein>
    <recommendedName>
        <fullName evidence="6">WW domain-containing oxidoreductase</fullName>
    </recommendedName>
</protein>
<dbReference type="GO" id="GO:0016491">
    <property type="term" value="F:oxidoreductase activity"/>
    <property type="evidence" value="ECO:0007669"/>
    <property type="project" value="UniProtKB-KW"/>
</dbReference>
<dbReference type="SUPFAM" id="SSF51735">
    <property type="entry name" value="NAD(P)-binding Rossmann-fold domains"/>
    <property type="match status" value="1"/>
</dbReference>
<dbReference type="VEuPathDB" id="FungiDB:FOZG_14834"/>
<proteinExistence type="inferred from homology"/>
<dbReference type="PANTHER" id="PTHR24320:SF148">
    <property type="entry name" value="NAD(P)-BINDING ROSSMANN-FOLD SUPERFAMILY PROTEIN"/>
    <property type="match status" value="1"/>
</dbReference>
<name>A0A420R4N4_FUSOX</name>
<dbReference type="InterPro" id="IPR036291">
    <property type="entry name" value="NAD(P)-bd_dom_sf"/>
</dbReference>
<evidence type="ECO:0000256" key="1">
    <source>
        <dbReference type="ARBA" id="ARBA00006484"/>
    </source>
</evidence>
<feature type="region of interest" description="Disordered" evidence="3">
    <location>
        <begin position="237"/>
        <end position="258"/>
    </location>
</feature>
<evidence type="ECO:0000256" key="3">
    <source>
        <dbReference type="SAM" id="MobiDB-lite"/>
    </source>
</evidence>
<dbReference type="VEuPathDB" id="FungiDB:FOXG_12860"/>
<dbReference type="Gene3D" id="3.40.50.720">
    <property type="entry name" value="NAD(P)-binding Rossmann-like Domain"/>
    <property type="match status" value="1"/>
</dbReference>
<evidence type="ECO:0000256" key="2">
    <source>
        <dbReference type="ARBA" id="ARBA00023002"/>
    </source>
</evidence>
<dbReference type="VEuPathDB" id="FungiDB:HZS61_017778"/>
<dbReference type="VEuPathDB" id="FungiDB:FOC4_g10004702"/>
<dbReference type="EMBL" id="MRCY01000036">
    <property type="protein sequence ID" value="RKL11975.1"/>
    <property type="molecule type" value="Genomic_DNA"/>
</dbReference>
<evidence type="ECO:0000313" key="4">
    <source>
        <dbReference type="EMBL" id="RKL11975.1"/>
    </source>
</evidence>
<evidence type="ECO:0008006" key="6">
    <source>
        <dbReference type="Google" id="ProtNLM"/>
    </source>
</evidence>
<dbReference type="AlphaFoldDB" id="A0A420R4N4"/>
<reference evidence="4 5" key="1">
    <citation type="journal article" date="2018" name="Sci. Rep.">
        <title>Characterisation of pathogen-specific regions and novel effector candidates in Fusarium oxysporum f. sp. cepae.</title>
        <authorList>
            <person name="Armitage A.D."/>
            <person name="Taylor A."/>
            <person name="Sobczyk M.K."/>
            <person name="Baxter L."/>
            <person name="Greenfield B.P."/>
            <person name="Bates H.J."/>
            <person name="Wilson F."/>
            <person name="Jackson A.C."/>
            <person name="Ott S."/>
            <person name="Harrison R.J."/>
            <person name="Clarkson J.P."/>
        </authorList>
    </citation>
    <scope>NUCLEOTIDE SEQUENCE [LARGE SCALE GENOMIC DNA]</scope>
    <source>
        <strain evidence="4 5">Fo_A28</strain>
    </source>
</reference>
<comment type="caution">
    <text evidence="4">The sequence shown here is derived from an EMBL/GenBank/DDBJ whole genome shotgun (WGS) entry which is preliminary data.</text>
</comment>
<dbReference type="VEuPathDB" id="FungiDB:FOIG_07624"/>
<dbReference type="VEuPathDB" id="FungiDB:FOC1_g10009763"/>
<evidence type="ECO:0000313" key="5">
    <source>
        <dbReference type="Proteomes" id="UP000285860"/>
    </source>
</evidence>
<dbReference type="Proteomes" id="UP000285860">
    <property type="component" value="Unassembled WGS sequence"/>
</dbReference>
<comment type="similarity">
    <text evidence="1">Belongs to the short-chain dehydrogenases/reductases (SDR) family.</text>
</comment>
<keyword evidence="2" id="KW-0560">Oxidoreductase</keyword>
<sequence>MTSLAKTIVATGVSSGIGFEAIKQLLSQSQPYKVILGARNTKNAQKAYDELKFDRESHGVTVLPLELSDLKGVKSFAKQTLDKIGREKIDYLLLNAGLGGVAAEGPGPHGSKWCEPHVVNHLCVLDTELKAGSGASASTTYCNTKFTGLLGAQWWRRQLADTNDVVAVSPGLIPGTGLAGRMGITADMADAKSIPEGAQSVLAAMTRSDFPEDRDRIFLTSWGEWWEKSVIEKSTDKELQDKWCPSKEEIEREAGISS</sequence>
<accession>A0A420R4N4</accession>